<dbReference type="Proteomes" id="UP000887572">
    <property type="component" value="Unplaced"/>
</dbReference>
<reference evidence="13" key="1">
    <citation type="submission" date="2022-11" db="UniProtKB">
        <authorList>
            <consortium name="WormBaseParasite"/>
        </authorList>
    </citation>
    <scope>IDENTIFICATION</scope>
</reference>
<dbReference type="Pfam" id="PF04928">
    <property type="entry name" value="PAP_central"/>
    <property type="match status" value="1"/>
</dbReference>
<dbReference type="InterPro" id="IPR007012">
    <property type="entry name" value="PolA_pol_cen_dom"/>
</dbReference>
<evidence type="ECO:0000256" key="8">
    <source>
        <dbReference type="ARBA" id="ARBA00023242"/>
    </source>
</evidence>
<dbReference type="EC" id="2.7.7.19" evidence="3"/>
<feature type="domain" description="Polymerase nucleotidyl transferase" evidence="10">
    <location>
        <begin position="874"/>
        <end position="916"/>
    </location>
</feature>
<evidence type="ECO:0000256" key="7">
    <source>
        <dbReference type="ARBA" id="ARBA00022840"/>
    </source>
</evidence>
<evidence type="ECO:0000259" key="10">
    <source>
        <dbReference type="Pfam" id="PF01909"/>
    </source>
</evidence>
<dbReference type="InterPro" id="IPR002934">
    <property type="entry name" value="Polymerase_NTP_transf_dom"/>
</dbReference>
<keyword evidence="8" id="KW-0539">Nucleus</keyword>
<dbReference type="PANTHER" id="PTHR10682:SF10">
    <property type="entry name" value="POLYNUCLEOTIDE ADENYLYLTRANSFERASE"/>
    <property type="match status" value="1"/>
</dbReference>
<evidence type="ECO:0000313" key="13">
    <source>
        <dbReference type="WBParaSite" id="Gr19_v10_g2635.t1"/>
    </source>
</evidence>
<name>A0A914HP94_GLORO</name>
<comment type="catalytic activity">
    <reaction evidence="9">
        <text>RNA(n) + ATP = RNA(n)-3'-adenine ribonucleotide + diphosphate</text>
        <dbReference type="Rhea" id="RHEA:11332"/>
        <dbReference type="Rhea" id="RHEA-COMP:14527"/>
        <dbReference type="Rhea" id="RHEA-COMP:17347"/>
        <dbReference type="ChEBI" id="CHEBI:30616"/>
        <dbReference type="ChEBI" id="CHEBI:33019"/>
        <dbReference type="ChEBI" id="CHEBI:140395"/>
        <dbReference type="ChEBI" id="CHEBI:173115"/>
        <dbReference type="EC" id="2.7.7.19"/>
    </reaction>
</comment>
<proteinExistence type="inferred from homology"/>
<dbReference type="Gene3D" id="1.10.1410.10">
    <property type="match status" value="1"/>
</dbReference>
<evidence type="ECO:0000259" key="11">
    <source>
        <dbReference type="Pfam" id="PF04928"/>
    </source>
</evidence>
<protein>
    <recommendedName>
        <fullName evidence="3">polynucleotide adenylyltransferase</fullName>
        <ecNumber evidence="3">2.7.7.19</ecNumber>
    </recommendedName>
</protein>
<dbReference type="WBParaSite" id="Gr19_v10_g2635.t1">
    <property type="protein sequence ID" value="Gr19_v10_g2635.t1"/>
    <property type="gene ID" value="Gr19_v10_g2635"/>
</dbReference>
<dbReference type="GO" id="GO:0005634">
    <property type="term" value="C:nucleus"/>
    <property type="evidence" value="ECO:0007669"/>
    <property type="project" value="UniProtKB-SubCell"/>
</dbReference>
<accession>A0A914HP94</accession>
<keyword evidence="7" id="KW-0067">ATP-binding</keyword>
<evidence type="ECO:0000256" key="4">
    <source>
        <dbReference type="ARBA" id="ARBA00022664"/>
    </source>
</evidence>
<dbReference type="GO" id="GO:0006397">
    <property type="term" value="P:mRNA processing"/>
    <property type="evidence" value="ECO:0007669"/>
    <property type="project" value="UniProtKB-KW"/>
</dbReference>
<evidence type="ECO:0000256" key="3">
    <source>
        <dbReference type="ARBA" id="ARBA00012388"/>
    </source>
</evidence>
<dbReference type="InterPro" id="IPR043519">
    <property type="entry name" value="NT_sf"/>
</dbReference>
<evidence type="ECO:0000256" key="2">
    <source>
        <dbReference type="ARBA" id="ARBA00010912"/>
    </source>
</evidence>
<evidence type="ECO:0000256" key="1">
    <source>
        <dbReference type="ARBA" id="ARBA00004123"/>
    </source>
</evidence>
<dbReference type="Gene3D" id="3.30.70.590">
    <property type="entry name" value="Poly(A) polymerase predicted RNA binding domain"/>
    <property type="match status" value="1"/>
</dbReference>
<dbReference type="PANTHER" id="PTHR10682">
    <property type="entry name" value="POLY A POLYMERASE"/>
    <property type="match status" value="1"/>
</dbReference>
<comment type="subcellular location">
    <subcellularLocation>
        <location evidence="1">Nucleus</location>
    </subcellularLocation>
</comment>
<organism evidence="12 13">
    <name type="scientific">Globodera rostochiensis</name>
    <name type="common">Golden nematode worm</name>
    <name type="synonym">Heterodera rostochiensis</name>
    <dbReference type="NCBI Taxonomy" id="31243"/>
    <lineage>
        <taxon>Eukaryota</taxon>
        <taxon>Metazoa</taxon>
        <taxon>Ecdysozoa</taxon>
        <taxon>Nematoda</taxon>
        <taxon>Chromadorea</taxon>
        <taxon>Rhabditida</taxon>
        <taxon>Tylenchina</taxon>
        <taxon>Tylenchomorpha</taxon>
        <taxon>Tylenchoidea</taxon>
        <taxon>Heteroderidae</taxon>
        <taxon>Heteroderinae</taxon>
        <taxon>Globodera</taxon>
    </lineage>
</organism>
<evidence type="ECO:0000256" key="6">
    <source>
        <dbReference type="ARBA" id="ARBA00022741"/>
    </source>
</evidence>
<keyword evidence="6" id="KW-0547">Nucleotide-binding</keyword>
<keyword evidence="5" id="KW-0808">Transferase</keyword>
<dbReference type="Pfam" id="PF01909">
    <property type="entry name" value="NTP_transf_2"/>
    <property type="match status" value="1"/>
</dbReference>
<dbReference type="GO" id="GO:1990817">
    <property type="term" value="F:poly(A) RNA polymerase activity"/>
    <property type="evidence" value="ECO:0007669"/>
    <property type="project" value="UniProtKB-EC"/>
</dbReference>
<keyword evidence="12" id="KW-1185">Reference proteome</keyword>
<dbReference type="SUPFAM" id="SSF81301">
    <property type="entry name" value="Nucleotidyltransferase"/>
    <property type="match status" value="1"/>
</dbReference>
<dbReference type="GO" id="GO:0005524">
    <property type="term" value="F:ATP binding"/>
    <property type="evidence" value="ECO:0007669"/>
    <property type="project" value="UniProtKB-KW"/>
</dbReference>
<dbReference type="SUPFAM" id="SSF81631">
    <property type="entry name" value="PAP/OAS1 substrate-binding domain"/>
    <property type="match status" value="1"/>
</dbReference>
<keyword evidence="4" id="KW-0507">mRNA processing</keyword>
<evidence type="ECO:0000313" key="12">
    <source>
        <dbReference type="Proteomes" id="UP000887572"/>
    </source>
</evidence>
<feature type="domain" description="Poly(A) polymerase central" evidence="11">
    <location>
        <begin position="1022"/>
        <end position="1155"/>
    </location>
</feature>
<evidence type="ECO:0000256" key="5">
    <source>
        <dbReference type="ARBA" id="ARBA00022679"/>
    </source>
</evidence>
<evidence type="ECO:0000256" key="9">
    <source>
        <dbReference type="ARBA" id="ARBA00048830"/>
    </source>
</evidence>
<sequence>MTVLEFLRPIELQIEAIVGEYANASEYALFLSDDRQDNLLRNSLVEEKGAKAKLQDFYSGKDFYGIEASKEMIWANVLVNMEKKFPALTQMLRDDLTNEQIQQIQIKNYLRFLNRQSETIVWVRAQFLIDILPFYQWFKTQENNEANSLYEKELIEQNLNLMELSMDSMSVKHCEEEIENLKSYIIKLFKYAINCLLPNEHSPIDKHVKILGELLESGEFSKQLKEIYVDEQRINILLGPDESLKIEILSKARSLEEQNSKTMVETSNAHKKPWEAEPDFDEANELIDVYQKMLLATKKISDSENICLMIGFLGHLTGNGTLRENEKWATFIDAFIEETQFLNIIYENVTTAKDKNDWVKPQCSERRISNSVILYLKRARTQEQMHMRVIHVLFLEFPNFLKTVALNGLNFTKMNEFNEIIGENELLNFYKRHLEPDGHKHDSFDANKIAVLLKFLTAIAFRDEQALLDWIEFGQNLLTTSVAPKRQEDVKLMTSKDTINDQLTTTIGDNLVAKAELCAMLKIQEIFAEKFPTARMLCPLLHYIDYLEKTLDNSKQSWQIPFKSNEHLSFFISHIEKCAENDELLHILREKRGAMFELRILLGGESNMKNLWGMPKVRSKLHNQNFFANKMRLVEHYKNFLLLDDDAANAADVRLHERFAADVFVWSSWVEADRPRQCLAVQKMLDELFLHFRIFYDAYKITSEVQLAICTLRAAIPALKKLLDLHFIEFMKLLNGEYEDGRLQEAFAIILNDLTSNKKKDQFKHNLSEEFAKIGSFKVFYNNAFLCERFGAERFDKVKLEWKNMVQQIELDGELYDKYIPKNEQTNFIGANFPILSQQINLSDDNLETFLEEMIRNNIPEDAKIGQQITEELNEIRSIVEEWSNGIARLYISGSFLLGTRTIGSDIDLLCLAPGKIIKPMHFFDAENIFCKENECSTEATNSLYCQLCKNKNVKSLVKTPFGSVFLIKFEMLRALSSYRSTLYIANLFQENCVSSVNSLLANRGDVVQKKDKLENKKSKSFRIIILFLKIWAINNHIYSTAYGYLNGSTLTIMVAKIMLLYPTASLPFLLEKFFVFYLARPIRVPVQLNKLRLEENLSADENPDPFFVRKPDEQEMPVYMPMFPEQNVAKSVTHCAVRIIRNEMINAFNKINVMNAENLNNLLTSAIPFAEKYETFILVNCVSKQNDRGERFCQFVAGRIRLQIVFDIDLKGNNKTETQLYNGIYQKNCAFHETLSKLSFSFRPNHCNFWLIGIRSDESKETLTNNLNKFDLKIKCDYLKYNYPTTTDNVKELCYGKEPSEIEEQCKKLGIDLKSIIVSREELSDNKITNGH</sequence>
<comment type="similarity">
    <text evidence="2">Belongs to the poly(A) polymerase family.</text>
</comment>